<feature type="region of interest" description="Disordered" evidence="1">
    <location>
        <begin position="76"/>
        <end position="99"/>
    </location>
</feature>
<accession>A0ABN0QKK6</accession>
<dbReference type="EMBL" id="JAOL01000207">
    <property type="protein sequence ID" value="EUA85146.1"/>
    <property type="molecule type" value="Genomic_DNA"/>
</dbReference>
<comment type="caution">
    <text evidence="2">The sequence shown here is derived from an EMBL/GenBank/DDBJ whole genome shotgun (WGS) entry which is preliminary data.</text>
</comment>
<organism evidence="2 3">
    <name type="scientific">Mycobacterium ulcerans str. Harvey</name>
    <dbReference type="NCBI Taxonomy" id="1299332"/>
    <lineage>
        <taxon>Bacteria</taxon>
        <taxon>Bacillati</taxon>
        <taxon>Actinomycetota</taxon>
        <taxon>Actinomycetes</taxon>
        <taxon>Mycobacteriales</taxon>
        <taxon>Mycobacteriaceae</taxon>
        <taxon>Mycobacterium</taxon>
        <taxon>Mycobacterium ulcerans group</taxon>
    </lineage>
</organism>
<dbReference type="Proteomes" id="UP000020681">
    <property type="component" value="Unassembled WGS sequence"/>
</dbReference>
<reference evidence="2 3" key="1">
    <citation type="submission" date="2014-01" db="EMBL/GenBank/DDBJ databases">
        <authorList>
            <person name="Dobos K."/>
            <person name="Lenaerts A."/>
            <person name="Ordway D."/>
            <person name="DeGroote M.A."/>
            <person name="Parker T."/>
            <person name="Sizemore C."/>
            <person name="Tallon L.J."/>
            <person name="Sadzewicz L.K."/>
            <person name="Sengamalay N."/>
            <person name="Fraser C.M."/>
            <person name="Hine E."/>
            <person name="Shefchek K.A."/>
            <person name="Das S.P."/>
            <person name="Tettelin H."/>
        </authorList>
    </citation>
    <scope>NUCLEOTIDE SEQUENCE [LARGE SCALE GENOMIC DNA]</scope>
    <source>
        <strain evidence="2 3">Harvey</strain>
    </source>
</reference>
<sequence length="99" mass="10608">MKRAGLLAQRLIGLRVRTKECRDCSRYLISAGGQDLDRRAAAAALAVLSAEPMPAKSDAAAATYSGEATTYDITFSSHRLPSTRPEAVERGAPCSQLRN</sequence>
<evidence type="ECO:0000313" key="3">
    <source>
        <dbReference type="Proteomes" id="UP000020681"/>
    </source>
</evidence>
<keyword evidence="3" id="KW-1185">Reference proteome</keyword>
<gene>
    <name evidence="2" type="ORF">I551_8387</name>
</gene>
<proteinExistence type="predicted"/>
<protein>
    <submittedName>
        <fullName evidence="2">Uncharacterized protein</fullName>
    </submittedName>
</protein>
<name>A0ABN0QKK6_MYCUL</name>
<evidence type="ECO:0000313" key="2">
    <source>
        <dbReference type="EMBL" id="EUA85146.1"/>
    </source>
</evidence>
<evidence type="ECO:0000256" key="1">
    <source>
        <dbReference type="SAM" id="MobiDB-lite"/>
    </source>
</evidence>